<evidence type="ECO:0008006" key="3">
    <source>
        <dbReference type="Google" id="ProtNLM"/>
    </source>
</evidence>
<comment type="caution">
    <text evidence="1">The sequence shown here is derived from an EMBL/GenBank/DDBJ whole genome shotgun (WGS) entry which is preliminary data.</text>
</comment>
<reference evidence="1 2" key="1">
    <citation type="submission" date="2020-08" db="EMBL/GenBank/DDBJ databases">
        <title>Genomic Encyclopedia of Type Strains, Phase IV (KMG-IV): sequencing the most valuable type-strain genomes for metagenomic binning, comparative biology and taxonomic classification.</title>
        <authorList>
            <person name="Goeker M."/>
        </authorList>
    </citation>
    <scope>NUCLEOTIDE SEQUENCE [LARGE SCALE GENOMIC DNA]</scope>
    <source>
        <strain evidence="1 2">DSM 27203</strain>
    </source>
</reference>
<protein>
    <recommendedName>
        <fullName evidence="3">DUF2840 domain-containing protein</fullName>
    </recommendedName>
</protein>
<keyword evidence="2" id="KW-1185">Reference proteome</keyword>
<dbReference type="Proteomes" id="UP000554342">
    <property type="component" value="Unassembled WGS sequence"/>
</dbReference>
<gene>
    <name evidence="1" type="ORF">FHR23_003094</name>
</gene>
<sequence>MAERIIDRRTRIESYAPGQVFALVRWASNDYGTIRSTLDIVRAVASGEAYNTVTQVDPGGEILLSVRGWPKVRQTFELIDAIERAGHDPCEVAPDHWRHMHNRLAAGMLPRCYAKSRHLAWLRRRKLQS</sequence>
<dbReference type="EMBL" id="JACIJI010000009">
    <property type="protein sequence ID" value="MBB5720132.1"/>
    <property type="molecule type" value="Genomic_DNA"/>
</dbReference>
<evidence type="ECO:0000313" key="1">
    <source>
        <dbReference type="EMBL" id="MBB5720132.1"/>
    </source>
</evidence>
<dbReference type="AlphaFoldDB" id="A0A840Z3A6"/>
<dbReference type="InterPro" id="IPR021263">
    <property type="entry name" value="DUF2840"/>
</dbReference>
<evidence type="ECO:0000313" key="2">
    <source>
        <dbReference type="Proteomes" id="UP000554342"/>
    </source>
</evidence>
<name>A0A840Z3A6_9SPHN</name>
<dbReference type="Pfam" id="PF11000">
    <property type="entry name" value="DUF2840"/>
    <property type="match status" value="1"/>
</dbReference>
<organism evidence="1 2">
    <name type="scientific">Stakelama sediminis</name>
    <dbReference type="NCBI Taxonomy" id="463200"/>
    <lineage>
        <taxon>Bacteria</taxon>
        <taxon>Pseudomonadati</taxon>
        <taxon>Pseudomonadota</taxon>
        <taxon>Alphaproteobacteria</taxon>
        <taxon>Sphingomonadales</taxon>
        <taxon>Sphingomonadaceae</taxon>
        <taxon>Stakelama</taxon>
    </lineage>
</organism>
<accession>A0A840Z3A6</accession>
<proteinExistence type="predicted"/>